<keyword evidence="6" id="KW-0540">Nuclease</keyword>
<dbReference type="GO" id="GO:0046872">
    <property type="term" value="F:metal ion binding"/>
    <property type="evidence" value="ECO:0007669"/>
    <property type="project" value="UniProtKB-KW"/>
</dbReference>
<sequence>MHFTCVSLSQFQTCIVRHCRNAFACSFSHRSGWKLAFSGDTMPCDAFVRAGKNATLLIHEATLEDGLEEEAVEKRHSTTSQAIGVGLRMNADFIVLNHFSQRYAKIPLFSEDFDHRVGISFDHMRICFGDFKTLPRLIPALKTLFAEEIGEMEGRREKRELRQPRGGGGSEGLMAPDDDLSRSAKRHQQGAAAHAGDAKRLKSS</sequence>
<dbReference type="InterPro" id="IPR036866">
    <property type="entry name" value="RibonucZ/Hydroxyglut_hydro"/>
</dbReference>
<evidence type="ECO:0000256" key="10">
    <source>
        <dbReference type="ARBA" id="ARBA00022833"/>
    </source>
</evidence>
<dbReference type="EMBL" id="SRLO01006897">
    <property type="protein sequence ID" value="TNN28447.1"/>
    <property type="molecule type" value="Genomic_DNA"/>
</dbReference>
<comment type="cofactor">
    <cofactor evidence="2">
        <name>Zn(2+)</name>
        <dbReference type="ChEBI" id="CHEBI:29105"/>
    </cofactor>
</comment>
<gene>
    <name evidence="12" type="primary">Elac2</name>
    <name evidence="12" type="ORF">EYF80_061405</name>
</gene>
<dbReference type="InterPro" id="IPR047151">
    <property type="entry name" value="RNZ2-like"/>
</dbReference>
<dbReference type="GO" id="GO:1990180">
    <property type="term" value="P:mitochondrial tRNA 3'-end processing"/>
    <property type="evidence" value="ECO:0007669"/>
    <property type="project" value="TreeGrafter"/>
</dbReference>
<evidence type="ECO:0000256" key="5">
    <source>
        <dbReference type="ARBA" id="ARBA00022694"/>
    </source>
</evidence>
<evidence type="ECO:0000313" key="12">
    <source>
        <dbReference type="EMBL" id="TNN28447.1"/>
    </source>
</evidence>
<evidence type="ECO:0000256" key="1">
    <source>
        <dbReference type="ARBA" id="ARBA00000402"/>
    </source>
</evidence>
<comment type="catalytic activity">
    <reaction evidence="1">
        <text>Endonucleolytic cleavage of RNA, removing extra 3' nucleotides from tRNA precursor, generating 3' termini of tRNAs. A 3'-hydroxy group is left at the tRNA terminus and a 5'-phosphoryl group is left at the trailer molecule.</text>
        <dbReference type="EC" id="3.1.26.11"/>
    </reaction>
</comment>
<reference evidence="12 13" key="1">
    <citation type="submission" date="2019-03" db="EMBL/GenBank/DDBJ databases">
        <title>First draft genome of Liparis tanakae, snailfish: a comprehensive survey of snailfish specific genes.</title>
        <authorList>
            <person name="Kim W."/>
            <person name="Song I."/>
            <person name="Jeong J.-H."/>
            <person name="Kim D."/>
            <person name="Kim S."/>
            <person name="Ryu S."/>
            <person name="Song J.Y."/>
            <person name="Lee S.K."/>
        </authorList>
    </citation>
    <scope>NUCLEOTIDE SEQUENCE [LARGE SCALE GENOMIC DNA]</scope>
    <source>
        <tissue evidence="12">Muscle</tissue>
    </source>
</reference>
<dbReference type="SUPFAM" id="SSF56281">
    <property type="entry name" value="Metallo-hydrolase/oxidoreductase"/>
    <property type="match status" value="1"/>
</dbReference>
<dbReference type="Proteomes" id="UP000314294">
    <property type="component" value="Unassembled WGS sequence"/>
</dbReference>
<dbReference type="PANTHER" id="PTHR12553:SF49">
    <property type="entry name" value="ZINC PHOSPHODIESTERASE ELAC PROTEIN 2"/>
    <property type="match status" value="1"/>
</dbReference>
<keyword evidence="9" id="KW-0378">Hydrolase</keyword>
<evidence type="ECO:0000256" key="8">
    <source>
        <dbReference type="ARBA" id="ARBA00022759"/>
    </source>
</evidence>
<dbReference type="PANTHER" id="PTHR12553">
    <property type="entry name" value="ZINC PHOSPHODIESTERASE ELAC PROTEIN 2"/>
    <property type="match status" value="1"/>
</dbReference>
<feature type="region of interest" description="Disordered" evidence="11">
    <location>
        <begin position="154"/>
        <end position="204"/>
    </location>
</feature>
<organism evidence="12 13">
    <name type="scientific">Liparis tanakae</name>
    <name type="common">Tanaka's snailfish</name>
    <dbReference type="NCBI Taxonomy" id="230148"/>
    <lineage>
        <taxon>Eukaryota</taxon>
        <taxon>Metazoa</taxon>
        <taxon>Chordata</taxon>
        <taxon>Craniata</taxon>
        <taxon>Vertebrata</taxon>
        <taxon>Euteleostomi</taxon>
        <taxon>Actinopterygii</taxon>
        <taxon>Neopterygii</taxon>
        <taxon>Teleostei</taxon>
        <taxon>Neoteleostei</taxon>
        <taxon>Acanthomorphata</taxon>
        <taxon>Eupercaria</taxon>
        <taxon>Perciformes</taxon>
        <taxon>Cottioidei</taxon>
        <taxon>Cottales</taxon>
        <taxon>Liparidae</taxon>
        <taxon>Liparis</taxon>
    </lineage>
</organism>
<evidence type="ECO:0000313" key="13">
    <source>
        <dbReference type="Proteomes" id="UP000314294"/>
    </source>
</evidence>
<dbReference type="Gene3D" id="3.60.15.10">
    <property type="entry name" value="Ribonuclease Z/Hydroxyacylglutathione hydrolase-like"/>
    <property type="match status" value="1"/>
</dbReference>
<comment type="similarity">
    <text evidence="3">Belongs to the RNase Z family.</text>
</comment>
<accession>A0A4Z2EHP1</accession>
<evidence type="ECO:0000256" key="7">
    <source>
        <dbReference type="ARBA" id="ARBA00022723"/>
    </source>
</evidence>
<dbReference type="GO" id="GO:0005739">
    <property type="term" value="C:mitochondrion"/>
    <property type="evidence" value="ECO:0007669"/>
    <property type="project" value="TreeGrafter"/>
</dbReference>
<dbReference type="EC" id="3.1.26.11" evidence="4"/>
<evidence type="ECO:0000256" key="9">
    <source>
        <dbReference type="ARBA" id="ARBA00022801"/>
    </source>
</evidence>
<name>A0A4Z2EHP1_9TELE</name>
<dbReference type="AlphaFoldDB" id="A0A4Z2EHP1"/>
<dbReference type="GO" id="GO:0042781">
    <property type="term" value="F:3'-tRNA processing endoribonuclease activity"/>
    <property type="evidence" value="ECO:0007669"/>
    <property type="project" value="UniProtKB-EC"/>
</dbReference>
<feature type="compositionally biased region" description="Basic and acidic residues" evidence="11">
    <location>
        <begin position="154"/>
        <end position="163"/>
    </location>
</feature>
<keyword evidence="5" id="KW-0819">tRNA processing</keyword>
<evidence type="ECO:0000256" key="2">
    <source>
        <dbReference type="ARBA" id="ARBA00001947"/>
    </source>
</evidence>
<keyword evidence="10" id="KW-0862">Zinc</keyword>
<dbReference type="OrthoDB" id="527344at2759"/>
<keyword evidence="13" id="KW-1185">Reference proteome</keyword>
<evidence type="ECO:0000256" key="6">
    <source>
        <dbReference type="ARBA" id="ARBA00022722"/>
    </source>
</evidence>
<comment type="caution">
    <text evidence="12">The sequence shown here is derived from an EMBL/GenBank/DDBJ whole genome shotgun (WGS) entry which is preliminary data.</text>
</comment>
<protein>
    <recommendedName>
        <fullName evidence="4">ribonuclease Z</fullName>
        <ecNumber evidence="4">3.1.26.11</ecNumber>
    </recommendedName>
</protein>
<keyword evidence="7" id="KW-0479">Metal-binding</keyword>
<proteinExistence type="inferred from homology"/>
<evidence type="ECO:0000256" key="3">
    <source>
        <dbReference type="ARBA" id="ARBA00007823"/>
    </source>
</evidence>
<evidence type="ECO:0000256" key="4">
    <source>
        <dbReference type="ARBA" id="ARBA00012477"/>
    </source>
</evidence>
<evidence type="ECO:0000256" key="11">
    <source>
        <dbReference type="SAM" id="MobiDB-lite"/>
    </source>
</evidence>
<keyword evidence="8" id="KW-0255">Endonuclease</keyword>